<dbReference type="OrthoDB" id="983187at2"/>
<sequence>MPMKKHRRPTPLPALLLLAALLLSASLNCYLLYPGADYRLDRETVADESAVELRLMQGQLAACQAEQLRKDSVLVSLLRQRQPTAQTRL</sequence>
<protein>
    <submittedName>
        <fullName evidence="1">Uncharacterized protein</fullName>
    </submittedName>
</protein>
<evidence type="ECO:0000313" key="2">
    <source>
        <dbReference type="Proteomes" id="UP000262802"/>
    </source>
</evidence>
<proteinExistence type="predicted"/>
<dbReference type="Proteomes" id="UP000262802">
    <property type="component" value="Chromosome"/>
</dbReference>
<gene>
    <name evidence="1" type="ORF">D3Y59_08085</name>
</gene>
<dbReference type="EMBL" id="CP032317">
    <property type="protein sequence ID" value="AYA37017.1"/>
    <property type="molecule type" value="Genomic_DNA"/>
</dbReference>
<reference evidence="1 2" key="1">
    <citation type="submission" date="2018-09" db="EMBL/GenBank/DDBJ databases">
        <title>Hymenobacter medium sp. nov., isolated from R2A medium.</title>
        <authorList>
            <person name="Yingchao G."/>
        </authorList>
    </citation>
    <scope>NUCLEOTIDE SEQUENCE [LARGE SCALE GENOMIC DNA]</scope>
    <source>
        <strain evidence="2">sh-6</strain>
    </source>
</reference>
<dbReference type="AlphaFoldDB" id="A0A3B7RSB1"/>
<name>A0A3B7RSB1_9BACT</name>
<organism evidence="1 2">
    <name type="scientific">Hymenobacter oligotrophus</name>
    <dbReference type="NCBI Taxonomy" id="2319843"/>
    <lineage>
        <taxon>Bacteria</taxon>
        <taxon>Pseudomonadati</taxon>
        <taxon>Bacteroidota</taxon>
        <taxon>Cytophagia</taxon>
        <taxon>Cytophagales</taxon>
        <taxon>Hymenobacteraceae</taxon>
        <taxon>Hymenobacter</taxon>
    </lineage>
</organism>
<keyword evidence="2" id="KW-1185">Reference proteome</keyword>
<accession>A0A3B7RSB1</accession>
<dbReference type="KEGG" id="hyh:D3Y59_08085"/>
<evidence type="ECO:0000313" key="1">
    <source>
        <dbReference type="EMBL" id="AYA37017.1"/>
    </source>
</evidence>